<dbReference type="Proteomes" id="UP001642360">
    <property type="component" value="Unassembled WGS sequence"/>
</dbReference>
<proteinExistence type="predicted"/>
<dbReference type="AlphaFoldDB" id="A0ABC8SZ75"/>
<keyword evidence="3" id="KW-1185">Reference proteome</keyword>
<evidence type="ECO:0000256" key="1">
    <source>
        <dbReference type="SAM" id="SignalP"/>
    </source>
</evidence>
<evidence type="ECO:0000313" key="2">
    <source>
        <dbReference type="EMBL" id="CAK9162409.1"/>
    </source>
</evidence>
<evidence type="ECO:0000313" key="3">
    <source>
        <dbReference type="Proteomes" id="UP001642360"/>
    </source>
</evidence>
<accession>A0ABC8SZ75</accession>
<protein>
    <submittedName>
        <fullName evidence="2">Uncharacterized protein</fullName>
    </submittedName>
</protein>
<name>A0ABC8SZ75_9AQUA</name>
<keyword evidence="1" id="KW-0732">Signal</keyword>
<comment type="caution">
    <text evidence="2">The sequence shown here is derived from an EMBL/GenBank/DDBJ whole genome shotgun (WGS) entry which is preliminary data.</text>
</comment>
<feature type="signal peptide" evidence="1">
    <location>
        <begin position="1"/>
        <end position="26"/>
    </location>
</feature>
<gene>
    <name evidence="2" type="ORF">ILEXP_LOCUS31277</name>
</gene>
<organism evidence="2 3">
    <name type="scientific">Ilex paraguariensis</name>
    <name type="common">yerba mate</name>
    <dbReference type="NCBI Taxonomy" id="185542"/>
    <lineage>
        <taxon>Eukaryota</taxon>
        <taxon>Viridiplantae</taxon>
        <taxon>Streptophyta</taxon>
        <taxon>Embryophyta</taxon>
        <taxon>Tracheophyta</taxon>
        <taxon>Spermatophyta</taxon>
        <taxon>Magnoliopsida</taxon>
        <taxon>eudicotyledons</taxon>
        <taxon>Gunneridae</taxon>
        <taxon>Pentapetalae</taxon>
        <taxon>asterids</taxon>
        <taxon>campanulids</taxon>
        <taxon>Aquifoliales</taxon>
        <taxon>Aquifoliaceae</taxon>
        <taxon>Ilex</taxon>
    </lineage>
</organism>
<feature type="chain" id="PRO_5044876635" evidence="1">
    <location>
        <begin position="27"/>
        <end position="123"/>
    </location>
</feature>
<sequence length="123" mass="13509">MAVPLALRCFVLCSMLVLMLFVGVEAVVDENELQILSVKESQQLQDLNNSTMADRSNEYAGVSHEHAVDDPEVVASMVDIVKESQQLQDLNNSTMADRSNEYAGVSHEHAVDDPEVVASMVDM</sequence>
<reference evidence="2 3" key="1">
    <citation type="submission" date="2024-02" db="EMBL/GenBank/DDBJ databases">
        <authorList>
            <person name="Vignale AGUSTIN F."/>
            <person name="Sosa J E."/>
            <person name="Modenutti C."/>
        </authorList>
    </citation>
    <scope>NUCLEOTIDE SEQUENCE [LARGE SCALE GENOMIC DNA]</scope>
</reference>
<dbReference type="EMBL" id="CAUOFW020003847">
    <property type="protein sequence ID" value="CAK9162409.1"/>
    <property type="molecule type" value="Genomic_DNA"/>
</dbReference>